<keyword evidence="2 3" id="KW-0378">Hydrolase</keyword>
<dbReference type="InterPro" id="IPR005659">
    <property type="entry name" value="Chemorcpt_Glu_NH3ase_CheD"/>
</dbReference>
<dbReference type="PANTHER" id="PTHR35147:SF1">
    <property type="entry name" value="CHEMORECEPTOR GLUTAMINE DEAMIDASE CHED-RELATED"/>
    <property type="match status" value="1"/>
</dbReference>
<dbReference type="RefSeq" id="WP_058290795.1">
    <property type="nucleotide sequence ID" value="NZ_CYSD01000039.1"/>
</dbReference>
<dbReference type="HAMAP" id="MF_01440">
    <property type="entry name" value="CheD"/>
    <property type="match status" value="1"/>
</dbReference>
<proteinExistence type="inferred from homology"/>
<evidence type="ECO:0000256" key="1">
    <source>
        <dbReference type="ARBA" id="ARBA00022500"/>
    </source>
</evidence>
<dbReference type="InterPro" id="IPR038592">
    <property type="entry name" value="CheD-like_sf"/>
</dbReference>
<evidence type="ECO:0000256" key="3">
    <source>
        <dbReference type="HAMAP-Rule" id="MF_01440"/>
    </source>
</evidence>
<dbReference type="AlphaFoldDB" id="A0A0P1GFD1"/>
<evidence type="ECO:0000313" key="5">
    <source>
        <dbReference type="Proteomes" id="UP000052022"/>
    </source>
</evidence>
<comment type="catalytic activity">
    <reaction evidence="3">
        <text>L-glutaminyl-[protein] + H2O = L-glutamyl-[protein] + NH4(+)</text>
        <dbReference type="Rhea" id="RHEA:16441"/>
        <dbReference type="Rhea" id="RHEA-COMP:10207"/>
        <dbReference type="Rhea" id="RHEA-COMP:10208"/>
        <dbReference type="ChEBI" id="CHEBI:15377"/>
        <dbReference type="ChEBI" id="CHEBI:28938"/>
        <dbReference type="ChEBI" id="CHEBI:29973"/>
        <dbReference type="ChEBI" id="CHEBI:30011"/>
        <dbReference type="EC" id="3.5.1.44"/>
    </reaction>
</comment>
<dbReference type="Proteomes" id="UP000052022">
    <property type="component" value="Unassembled WGS sequence"/>
</dbReference>
<dbReference type="EMBL" id="CYSD01000039">
    <property type="protein sequence ID" value="CUH80182.1"/>
    <property type="molecule type" value="Genomic_DNA"/>
</dbReference>
<keyword evidence="4" id="KW-0675">Receptor</keyword>
<reference evidence="4 5" key="1">
    <citation type="submission" date="2015-09" db="EMBL/GenBank/DDBJ databases">
        <authorList>
            <consortium name="Swine Surveillance"/>
        </authorList>
    </citation>
    <scope>NUCLEOTIDE SEQUENCE [LARGE SCALE GENOMIC DNA]</scope>
    <source>
        <strain evidence="4 5">CECT 7557</strain>
    </source>
</reference>
<organism evidence="4 5">
    <name type="scientific">Tritonibacter multivorans</name>
    <dbReference type="NCBI Taxonomy" id="928856"/>
    <lineage>
        <taxon>Bacteria</taxon>
        <taxon>Pseudomonadati</taxon>
        <taxon>Pseudomonadota</taxon>
        <taxon>Alphaproteobacteria</taxon>
        <taxon>Rhodobacterales</taxon>
        <taxon>Paracoccaceae</taxon>
        <taxon>Tritonibacter</taxon>
    </lineage>
</organism>
<evidence type="ECO:0000313" key="4">
    <source>
        <dbReference type="EMBL" id="CUH80182.1"/>
    </source>
</evidence>
<dbReference type="STRING" id="928856.SAMN04488049_10442"/>
<keyword evidence="1 3" id="KW-0145">Chemotaxis</keyword>
<comment type="function">
    <text evidence="3">Probably deamidates glutamine residues to glutamate on methyl-accepting chemotaxis receptors (MCPs), playing an important role in chemotaxis.</text>
</comment>
<dbReference type="InterPro" id="IPR011324">
    <property type="entry name" value="Cytotoxic_necrot_fac-like_cat"/>
</dbReference>
<dbReference type="Pfam" id="PF03975">
    <property type="entry name" value="CheD"/>
    <property type="match status" value="1"/>
</dbReference>
<comment type="similarity">
    <text evidence="3">Belongs to the CheD family.</text>
</comment>
<keyword evidence="5" id="KW-1185">Reference proteome</keyword>
<dbReference type="CDD" id="cd16352">
    <property type="entry name" value="CheD"/>
    <property type="match status" value="1"/>
</dbReference>
<accession>A0A0P1GFD1</accession>
<dbReference type="SUPFAM" id="SSF64438">
    <property type="entry name" value="CNF1/YfiH-like putative cysteine hydrolases"/>
    <property type="match status" value="1"/>
</dbReference>
<protein>
    <recommendedName>
        <fullName evidence="3">Probable chemoreceptor glutamine deamidase CheD</fullName>
        <ecNumber evidence="3">3.5.1.44</ecNumber>
    </recommendedName>
</protein>
<dbReference type="EC" id="3.5.1.44" evidence="3"/>
<sequence length="179" mass="19326">MDDTDIAELHVRIGQVKIGRPGQVLTAILGSCVGIGFLLPERQVYGLAHCLLSKSVAEPTSATPVANRRLHEDGQVVGNGRHVDKAIESLTKMMEIQGEERRKLRVILAGGANMSMPLDTPPAQLVGSVNAKFARQAIRSARLRLLDDDLGGLNGRRISINCDTGEFEILQIPRLGGTK</sequence>
<dbReference type="Gene3D" id="3.30.1330.200">
    <property type="match status" value="1"/>
</dbReference>
<dbReference type="OrthoDB" id="7838801at2"/>
<dbReference type="GO" id="GO:0050568">
    <property type="term" value="F:protein-glutamine glutaminase activity"/>
    <property type="evidence" value="ECO:0007669"/>
    <property type="project" value="UniProtKB-UniRule"/>
</dbReference>
<dbReference type="GO" id="GO:0006935">
    <property type="term" value="P:chemotaxis"/>
    <property type="evidence" value="ECO:0007669"/>
    <property type="project" value="UniProtKB-UniRule"/>
</dbReference>
<name>A0A0P1GFD1_9RHOB</name>
<evidence type="ECO:0000256" key="2">
    <source>
        <dbReference type="ARBA" id="ARBA00022801"/>
    </source>
</evidence>
<gene>
    <name evidence="4" type="primary">cheD_2</name>
    <name evidence="3" type="synonym">cheD</name>
    <name evidence="4" type="ORF">TRM7557_02760</name>
</gene>
<dbReference type="PANTHER" id="PTHR35147">
    <property type="entry name" value="CHEMORECEPTOR GLUTAMINE DEAMIDASE CHED-RELATED"/>
    <property type="match status" value="1"/>
</dbReference>